<dbReference type="InterPro" id="IPR042490">
    <property type="entry name" value="Thio_Ohase/BAAT_N"/>
</dbReference>
<dbReference type="PANTHER" id="PTHR10824">
    <property type="entry name" value="ACYL-COENZYME A THIOESTERASE-RELATED"/>
    <property type="match status" value="1"/>
</dbReference>
<dbReference type="FunFam" id="2.60.40.2240:FF:000002">
    <property type="entry name" value="Acyl-CoA thioesterase 18"/>
    <property type="match status" value="2"/>
</dbReference>
<sequence>MTARVLVLSRPHPTRLCIRSASSSAVCPVLSVQPIRALVDEKFKIVVRNLHPKEEVTLHSLHQSEDEDYWEAFGHYTSDKNGTVSVTEDASTGGTYTGVEPMGLLWSMRPIPGSRQGLRLRKRDIMSPMVVNISIFSGHMTQGFSEKDALAMVVTERWYLAPGVRRVDVREQGVKGTLFIPPGPGPFPAVLDMWGGGGGLVEYRAALLASHGFVTMALEYLGSHVYPFSKPQKYPFEVLEYMKRTLLKARIDENNHVIWRDAVLPIPTELDTKVDVARIKCPLMIVVGQDDQNWATVESTEHIQQMMERSGNGHLLTVLSYPGAGHLIEPPYTPHVRFSNFTTQGRQKVLSVQPTRALVDEKFKIAVRNLQPRQEVTLHSLHQSEAKDYWEAFGHYTSDENGTVSVTEDASTGGTYTGVEPMGLLWSMRPIPGSRQGLRLTKRDVVSPMVVNISIFSGHMTQGFSEKDAMATVVTERWYLAPGVQRVDVRERGVKGKLFIPPGGPDKMSSDDSGWSG</sequence>
<keyword evidence="4" id="KW-1185">Reference proteome</keyword>
<dbReference type="InterPro" id="IPR029058">
    <property type="entry name" value="AB_hydrolase_fold"/>
</dbReference>
<reference evidence="3 4" key="1">
    <citation type="submission" date="2024-09" db="EMBL/GenBank/DDBJ databases">
        <title>A chromosome-level genome assembly of Gray's grenadier anchovy, Coilia grayii.</title>
        <authorList>
            <person name="Fu Z."/>
        </authorList>
    </citation>
    <scope>NUCLEOTIDE SEQUENCE [LARGE SCALE GENOMIC DNA]</scope>
    <source>
        <strain evidence="3">G4</strain>
        <tissue evidence="3">Muscle</tissue>
    </source>
</reference>
<feature type="domain" description="Acyl-CoA thioester hydrolase/bile acid-CoA amino acid N-acetyltransferase" evidence="1">
    <location>
        <begin position="360"/>
        <end position="491"/>
    </location>
</feature>
<dbReference type="Gene3D" id="2.60.40.2240">
    <property type="entry name" value="Acyl-CoA thioester hydrolase/BAAT N-terminal domain"/>
    <property type="match status" value="2"/>
</dbReference>
<protein>
    <recommendedName>
        <fullName evidence="5">Acyl-CoA thioesterase</fullName>
    </recommendedName>
</protein>
<dbReference type="Pfam" id="PF04775">
    <property type="entry name" value="Bile_Hydr_Trans"/>
    <property type="match status" value="2"/>
</dbReference>
<gene>
    <name evidence="3" type="ORF">ACEWY4_001765</name>
</gene>
<dbReference type="EMBL" id="JBHFQA010000002">
    <property type="protein sequence ID" value="KAL2102597.1"/>
    <property type="molecule type" value="Genomic_DNA"/>
</dbReference>
<dbReference type="Proteomes" id="UP001591681">
    <property type="component" value="Unassembled WGS sequence"/>
</dbReference>
<name>A0ABD1KTX5_9TELE</name>
<dbReference type="AlphaFoldDB" id="A0ABD1KTX5"/>
<feature type="domain" description="Acyl-CoA thioester hydrolase/bile acid-CoA amino acid N-acetyltransferase" evidence="1">
    <location>
        <begin position="40"/>
        <end position="171"/>
    </location>
</feature>
<feature type="domain" description="BAAT/Acyl-CoA thioester hydrolase C-terminal" evidence="2">
    <location>
        <begin position="215"/>
        <end position="345"/>
    </location>
</feature>
<dbReference type="Gene3D" id="3.40.50.1820">
    <property type="entry name" value="alpha/beta hydrolase"/>
    <property type="match status" value="2"/>
</dbReference>
<dbReference type="SUPFAM" id="SSF53474">
    <property type="entry name" value="alpha/beta-Hydrolases"/>
    <property type="match status" value="1"/>
</dbReference>
<comment type="caution">
    <text evidence="3">The sequence shown here is derived from an EMBL/GenBank/DDBJ whole genome shotgun (WGS) entry which is preliminary data.</text>
</comment>
<proteinExistence type="predicted"/>
<evidence type="ECO:0000259" key="1">
    <source>
        <dbReference type="Pfam" id="PF04775"/>
    </source>
</evidence>
<evidence type="ECO:0000259" key="2">
    <source>
        <dbReference type="Pfam" id="PF08840"/>
    </source>
</evidence>
<evidence type="ECO:0000313" key="3">
    <source>
        <dbReference type="EMBL" id="KAL2102597.1"/>
    </source>
</evidence>
<dbReference type="PANTHER" id="PTHR10824:SF36">
    <property type="entry name" value="ACYL-COA THIOESTERASE 17-RELATED"/>
    <property type="match status" value="1"/>
</dbReference>
<evidence type="ECO:0008006" key="5">
    <source>
        <dbReference type="Google" id="ProtNLM"/>
    </source>
</evidence>
<organism evidence="3 4">
    <name type="scientific">Coilia grayii</name>
    <name type="common">Gray's grenadier anchovy</name>
    <dbReference type="NCBI Taxonomy" id="363190"/>
    <lineage>
        <taxon>Eukaryota</taxon>
        <taxon>Metazoa</taxon>
        <taxon>Chordata</taxon>
        <taxon>Craniata</taxon>
        <taxon>Vertebrata</taxon>
        <taxon>Euteleostomi</taxon>
        <taxon>Actinopterygii</taxon>
        <taxon>Neopterygii</taxon>
        <taxon>Teleostei</taxon>
        <taxon>Clupei</taxon>
        <taxon>Clupeiformes</taxon>
        <taxon>Clupeoidei</taxon>
        <taxon>Engraulidae</taxon>
        <taxon>Coilinae</taxon>
        <taxon>Coilia</taxon>
    </lineage>
</organism>
<accession>A0ABD1KTX5</accession>
<dbReference type="Pfam" id="PF08840">
    <property type="entry name" value="BAAT_C"/>
    <property type="match status" value="1"/>
</dbReference>
<evidence type="ECO:0000313" key="4">
    <source>
        <dbReference type="Proteomes" id="UP001591681"/>
    </source>
</evidence>
<dbReference type="InterPro" id="IPR006862">
    <property type="entry name" value="Thio_Ohase/aa_AcTrfase"/>
</dbReference>
<dbReference type="InterPro" id="IPR014940">
    <property type="entry name" value="BAAT_C"/>
</dbReference>